<feature type="region of interest" description="Disordered" evidence="1">
    <location>
        <begin position="1"/>
        <end position="37"/>
    </location>
</feature>
<protein>
    <submittedName>
        <fullName evidence="2">Uncharacterized protein</fullName>
    </submittedName>
</protein>
<evidence type="ECO:0000313" key="2">
    <source>
        <dbReference type="EMBL" id="KAG1328218.1"/>
    </source>
</evidence>
<reference evidence="2" key="2">
    <citation type="submission" date="2019-07" db="EMBL/GenBank/DDBJ databases">
        <authorList>
            <person name="Yang Y."/>
            <person name="Bocs S."/>
            <person name="Baudouin L."/>
        </authorList>
    </citation>
    <scope>NUCLEOTIDE SEQUENCE</scope>
    <source>
        <tissue evidence="2">Spear leaf of Hainan Tall coconut</tissue>
    </source>
</reference>
<sequence length="100" mass="11550">MQRSKAPEGKVGNPENRQRVLREGERPDSGWKRGLQRRSILISPEPSPEEVENLVRRFLEVVELPEDEVRVETEEWMATTVVARGLGRRVAAEATIREFR</sequence>
<dbReference type="EMBL" id="CM017872">
    <property type="protein sequence ID" value="KAG1328218.1"/>
    <property type="molecule type" value="Genomic_DNA"/>
</dbReference>
<dbReference type="Proteomes" id="UP000797356">
    <property type="component" value="Chromosome 1"/>
</dbReference>
<proteinExistence type="predicted"/>
<feature type="compositionally biased region" description="Basic and acidic residues" evidence="1">
    <location>
        <begin position="16"/>
        <end position="31"/>
    </location>
</feature>
<reference evidence="2" key="1">
    <citation type="journal article" date="2017" name="Gigascience">
        <title>The genome draft of coconut (Cocos nucifera).</title>
        <authorList>
            <person name="Xiao Y."/>
            <person name="Xu P."/>
            <person name="Fan H."/>
            <person name="Baudouin L."/>
            <person name="Xia W."/>
            <person name="Bocs S."/>
            <person name="Xu J."/>
            <person name="Li Q."/>
            <person name="Guo A."/>
            <person name="Zhou L."/>
            <person name="Li J."/>
            <person name="Wu Y."/>
            <person name="Ma Z."/>
            <person name="Armero A."/>
            <person name="Issali A.E."/>
            <person name="Liu N."/>
            <person name="Peng M."/>
            <person name="Yang Y."/>
        </authorList>
    </citation>
    <scope>NUCLEOTIDE SEQUENCE</scope>
    <source>
        <tissue evidence="2">Spear leaf of Hainan Tall coconut</tissue>
    </source>
</reference>
<name>A0A8K0HXX7_COCNU</name>
<comment type="caution">
    <text evidence="2">The sequence shown here is derived from an EMBL/GenBank/DDBJ whole genome shotgun (WGS) entry which is preliminary data.</text>
</comment>
<gene>
    <name evidence="2" type="ORF">COCNU_01G021520</name>
</gene>
<dbReference type="AlphaFoldDB" id="A0A8K0HXX7"/>
<keyword evidence="3" id="KW-1185">Reference proteome</keyword>
<organism evidence="2 3">
    <name type="scientific">Cocos nucifera</name>
    <name type="common">Coconut palm</name>
    <dbReference type="NCBI Taxonomy" id="13894"/>
    <lineage>
        <taxon>Eukaryota</taxon>
        <taxon>Viridiplantae</taxon>
        <taxon>Streptophyta</taxon>
        <taxon>Embryophyta</taxon>
        <taxon>Tracheophyta</taxon>
        <taxon>Spermatophyta</taxon>
        <taxon>Magnoliopsida</taxon>
        <taxon>Liliopsida</taxon>
        <taxon>Arecaceae</taxon>
        <taxon>Arecoideae</taxon>
        <taxon>Cocoseae</taxon>
        <taxon>Attaleinae</taxon>
        <taxon>Cocos</taxon>
    </lineage>
</organism>
<accession>A0A8K0HXX7</accession>
<evidence type="ECO:0000256" key="1">
    <source>
        <dbReference type="SAM" id="MobiDB-lite"/>
    </source>
</evidence>
<evidence type="ECO:0000313" key="3">
    <source>
        <dbReference type="Proteomes" id="UP000797356"/>
    </source>
</evidence>